<name>A0A2J6TFI6_9HELO</name>
<feature type="compositionally biased region" description="Polar residues" evidence="1">
    <location>
        <begin position="149"/>
        <end position="158"/>
    </location>
</feature>
<dbReference type="GeneID" id="36594820"/>
<dbReference type="RefSeq" id="XP_024738667.1">
    <property type="nucleotide sequence ID" value="XM_024886743.1"/>
</dbReference>
<keyword evidence="2" id="KW-1133">Transmembrane helix</keyword>
<evidence type="ECO:0000313" key="4">
    <source>
        <dbReference type="Proteomes" id="UP000235371"/>
    </source>
</evidence>
<reference evidence="3 4" key="1">
    <citation type="submission" date="2016-04" db="EMBL/GenBank/DDBJ databases">
        <title>A degradative enzymes factory behind the ericoid mycorrhizal symbiosis.</title>
        <authorList>
            <consortium name="DOE Joint Genome Institute"/>
            <person name="Martino E."/>
            <person name="Morin E."/>
            <person name="Grelet G."/>
            <person name="Kuo A."/>
            <person name="Kohler A."/>
            <person name="Daghino S."/>
            <person name="Barry K."/>
            <person name="Choi C."/>
            <person name="Cichocki N."/>
            <person name="Clum A."/>
            <person name="Copeland A."/>
            <person name="Hainaut M."/>
            <person name="Haridas S."/>
            <person name="Labutti K."/>
            <person name="Lindquist E."/>
            <person name="Lipzen A."/>
            <person name="Khouja H.-R."/>
            <person name="Murat C."/>
            <person name="Ohm R."/>
            <person name="Olson A."/>
            <person name="Spatafora J."/>
            <person name="Veneault-Fourrey C."/>
            <person name="Henrissat B."/>
            <person name="Grigoriev I."/>
            <person name="Martin F."/>
            <person name="Perotto S."/>
        </authorList>
    </citation>
    <scope>NUCLEOTIDE SEQUENCE [LARGE SCALE GENOMIC DNA]</scope>
    <source>
        <strain evidence="3 4">E</strain>
    </source>
</reference>
<feature type="compositionally biased region" description="Basic and acidic residues" evidence="1">
    <location>
        <begin position="1"/>
        <end position="11"/>
    </location>
</feature>
<protein>
    <submittedName>
        <fullName evidence="3">Uncharacterized protein</fullName>
    </submittedName>
</protein>
<feature type="region of interest" description="Disordered" evidence="1">
    <location>
        <begin position="67"/>
        <end position="91"/>
    </location>
</feature>
<dbReference type="InParanoid" id="A0A2J6TFI6"/>
<feature type="region of interest" description="Disordered" evidence="1">
    <location>
        <begin position="1"/>
        <end position="54"/>
    </location>
</feature>
<accession>A0A2J6TFI6</accession>
<evidence type="ECO:0000256" key="1">
    <source>
        <dbReference type="SAM" id="MobiDB-lite"/>
    </source>
</evidence>
<keyword evidence="2" id="KW-0472">Membrane</keyword>
<sequence length="377" mass="39622">MNSQKPDEDSYHQYATPTSTLSSGYGNYYGGFRHEDDLPENSKGSISKSKNPNIPLYTTIHPKPLFLPRSPPPSALPATTAVERAPEAGRPPVEEKKIWGLKRRMFFIILAVILVVVAIAVGGGVGGAMASKSKSKSKSAADSAPAVSTSSGALSGTQTQAPATVSPSSTAATNSGVSGSTTTTSSSPSSSTSPLTFLNNETTPSASFAFQGFAAANYLGDATSIIHSEGGTNFSFQLNSYVWLPNATSCVGWWCDERYRPSASGSFGRIFVWCGKTQDDANALVGGVGFDILEKGWLAVSGKLFFGGGMARQYGFEKSSGGSLTRQPPKFLTSPGSPLLTTSPLPRTRAIPNYPSQRSKPQASRLGKSEIQGLPLK</sequence>
<keyword evidence="4" id="KW-1185">Reference proteome</keyword>
<feature type="compositionally biased region" description="Polar residues" evidence="1">
    <location>
        <begin position="42"/>
        <end position="52"/>
    </location>
</feature>
<feature type="region of interest" description="Disordered" evidence="1">
    <location>
        <begin position="130"/>
        <end position="196"/>
    </location>
</feature>
<dbReference type="OrthoDB" id="5226655at2759"/>
<evidence type="ECO:0000256" key="2">
    <source>
        <dbReference type="SAM" id="Phobius"/>
    </source>
</evidence>
<keyword evidence="2" id="KW-0812">Transmembrane</keyword>
<proteinExistence type="predicted"/>
<feature type="compositionally biased region" description="Polar residues" evidence="1">
    <location>
        <begin position="13"/>
        <end position="25"/>
    </location>
</feature>
<feature type="transmembrane region" description="Helical" evidence="2">
    <location>
        <begin position="106"/>
        <end position="130"/>
    </location>
</feature>
<feature type="compositionally biased region" description="Low complexity" evidence="1">
    <location>
        <begin position="130"/>
        <end position="148"/>
    </location>
</feature>
<dbReference type="EMBL" id="KZ613786">
    <property type="protein sequence ID" value="PMD61763.1"/>
    <property type="molecule type" value="Genomic_DNA"/>
</dbReference>
<organism evidence="3 4">
    <name type="scientific">Hyaloscypha bicolor E</name>
    <dbReference type="NCBI Taxonomy" id="1095630"/>
    <lineage>
        <taxon>Eukaryota</taxon>
        <taxon>Fungi</taxon>
        <taxon>Dikarya</taxon>
        <taxon>Ascomycota</taxon>
        <taxon>Pezizomycotina</taxon>
        <taxon>Leotiomycetes</taxon>
        <taxon>Helotiales</taxon>
        <taxon>Hyaloscyphaceae</taxon>
        <taxon>Hyaloscypha</taxon>
        <taxon>Hyaloscypha bicolor</taxon>
    </lineage>
</organism>
<dbReference type="Proteomes" id="UP000235371">
    <property type="component" value="Unassembled WGS sequence"/>
</dbReference>
<dbReference type="AlphaFoldDB" id="A0A2J6TFI6"/>
<evidence type="ECO:0000313" key="3">
    <source>
        <dbReference type="EMBL" id="PMD61763.1"/>
    </source>
</evidence>
<gene>
    <name evidence="3" type="ORF">K444DRAFT_662754</name>
</gene>
<feature type="compositionally biased region" description="Low complexity" evidence="1">
    <location>
        <begin position="159"/>
        <end position="194"/>
    </location>
</feature>
<dbReference type="STRING" id="1095630.A0A2J6TFI6"/>
<feature type="region of interest" description="Disordered" evidence="1">
    <location>
        <begin position="317"/>
        <end position="377"/>
    </location>
</feature>
<feature type="compositionally biased region" description="Low complexity" evidence="1">
    <location>
        <begin position="332"/>
        <end position="349"/>
    </location>
</feature>